<evidence type="ECO:0000313" key="3">
    <source>
        <dbReference type="Proteomes" id="UP000324222"/>
    </source>
</evidence>
<reference evidence="2 3" key="1">
    <citation type="submission" date="2019-05" db="EMBL/GenBank/DDBJ databases">
        <title>Another draft genome of Portunus trituberculatus and its Hox gene families provides insights of decapod evolution.</title>
        <authorList>
            <person name="Jeong J.-H."/>
            <person name="Song I."/>
            <person name="Kim S."/>
            <person name="Choi T."/>
            <person name="Kim D."/>
            <person name="Ryu S."/>
            <person name="Kim W."/>
        </authorList>
    </citation>
    <scope>NUCLEOTIDE SEQUENCE [LARGE SCALE GENOMIC DNA]</scope>
    <source>
        <tissue evidence="2">Muscle</tissue>
    </source>
</reference>
<accession>A0A5B7H8L2</accession>
<sequence length="79" mass="8354">MCFPASISRGLNVPTTTPRGWSCPLDGRGLTTLRSPNCPSQRTDHTSDQSEGGGGVSFLPPPKWPRPPLACHGGIIRAT</sequence>
<dbReference type="Proteomes" id="UP000324222">
    <property type="component" value="Unassembled WGS sequence"/>
</dbReference>
<organism evidence="2 3">
    <name type="scientific">Portunus trituberculatus</name>
    <name type="common">Swimming crab</name>
    <name type="synonym">Neptunus trituberculatus</name>
    <dbReference type="NCBI Taxonomy" id="210409"/>
    <lineage>
        <taxon>Eukaryota</taxon>
        <taxon>Metazoa</taxon>
        <taxon>Ecdysozoa</taxon>
        <taxon>Arthropoda</taxon>
        <taxon>Crustacea</taxon>
        <taxon>Multicrustacea</taxon>
        <taxon>Malacostraca</taxon>
        <taxon>Eumalacostraca</taxon>
        <taxon>Eucarida</taxon>
        <taxon>Decapoda</taxon>
        <taxon>Pleocyemata</taxon>
        <taxon>Brachyura</taxon>
        <taxon>Eubrachyura</taxon>
        <taxon>Portunoidea</taxon>
        <taxon>Portunidae</taxon>
        <taxon>Portuninae</taxon>
        <taxon>Portunus</taxon>
    </lineage>
</organism>
<protein>
    <submittedName>
        <fullName evidence="2">Uncharacterized protein</fullName>
    </submittedName>
</protein>
<feature type="region of interest" description="Disordered" evidence="1">
    <location>
        <begin position="32"/>
        <end position="79"/>
    </location>
</feature>
<evidence type="ECO:0000313" key="2">
    <source>
        <dbReference type="EMBL" id="MPC65378.1"/>
    </source>
</evidence>
<keyword evidence="3" id="KW-1185">Reference proteome</keyword>
<comment type="caution">
    <text evidence="2">The sequence shown here is derived from an EMBL/GenBank/DDBJ whole genome shotgun (WGS) entry which is preliminary data.</text>
</comment>
<gene>
    <name evidence="2" type="ORF">E2C01_059512</name>
</gene>
<evidence type="ECO:0000256" key="1">
    <source>
        <dbReference type="SAM" id="MobiDB-lite"/>
    </source>
</evidence>
<proteinExistence type="predicted"/>
<dbReference type="EMBL" id="VSRR010023298">
    <property type="protein sequence ID" value="MPC65378.1"/>
    <property type="molecule type" value="Genomic_DNA"/>
</dbReference>
<feature type="compositionally biased region" description="Pro residues" evidence="1">
    <location>
        <begin position="59"/>
        <end position="68"/>
    </location>
</feature>
<dbReference type="AlphaFoldDB" id="A0A5B7H8L2"/>
<name>A0A5B7H8L2_PORTR</name>
<feature type="compositionally biased region" description="Polar residues" evidence="1">
    <location>
        <begin position="32"/>
        <end position="41"/>
    </location>
</feature>